<reference evidence="4 5" key="1">
    <citation type="submission" date="2018-05" db="EMBL/GenBank/DDBJ databases">
        <title>Genomic Encyclopedia of Type Strains, Phase IV (KMG-IV): sequencing the most valuable type-strain genomes for metagenomic binning, comparative biology and taxonomic classification.</title>
        <authorList>
            <person name="Goeker M."/>
        </authorList>
    </citation>
    <scope>NUCLEOTIDE SEQUENCE [LARGE SCALE GENOMIC DNA]</scope>
    <source>
        <strain evidence="4 5">DSM 23606</strain>
    </source>
</reference>
<evidence type="ECO:0000256" key="1">
    <source>
        <dbReference type="ARBA" id="ARBA00023002"/>
    </source>
</evidence>
<dbReference type="InterPro" id="IPR006140">
    <property type="entry name" value="D-isomer_DH_NAD-bd"/>
</dbReference>
<evidence type="ECO:0000259" key="3">
    <source>
        <dbReference type="Pfam" id="PF02826"/>
    </source>
</evidence>
<protein>
    <submittedName>
        <fullName evidence="4">Glyoxylate/hydroxypyruvate reductase A</fullName>
    </submittedName>
</protein>
<feature type="domain" description="D-isomer specific 2-hydroxyacid dehydrogenase NAD-binding" evidence="3">
    <location>
        <begin position="104"/>
        <end position="273"/>
    </location>
</feature>
<dbReference type="PROSITE" id="PS00671">
    <property type="entry name" value="D_2_HYDROXYACID_DH_3"/>
    <property type="match status" value="1"/>
</dbReference>
<dbReference type="GO" id="GO:0016616">
    <property type="term" value="F:oxidoreductase activity, acting on the CH-OH group of donors, NAD or NADP as acceptor"/>
    <property type="evidence" value="ECO:0007669"/>
    <property type="project" value="UniProtKB-ARBA"/>
</dbReference>
<keyword evidence="1" id="KW-0560">Oxidoreductase</keyword>
<dbReference type="AlphaFoldDB" id="A0A317MYI2"/>
<dbReference type="OrthoDB" id="9787219at2"/>
<dbReference type="Pfam" id="PF02826">
    <property type="entry name" value="2-Hacid_dh_C"/>
    <property type="match status" value="1"/>
</dbReference>
<dbReference type="RefSeq" id="WP_110017069.1">
    <property type="nucleotide sequence ID" value="NZ_QGTJ01000002.1"/>
</dbReference>
<accession>A0A317MYI2</accession>
<dbReference type="PANTHER" id="PTHR43333:SF1">
    <property type="entry name" value="D-ISOMER SPECIFIC 2-HYDROXYACID DEHYDROGENASE NAD-BINDING DOMAIN-CONTAINING PROTEIN"/>
    <property type="match status" value="1"/>
</dbReference>
<evidence type="ECO:0000256" key="2">
    <source>
        <dbReference type="ARBA" id="ARBA00023027"/>
    </source>
</evidence>
<dbReference type="SUPFAM" id="SSF51735">
    <property type="entry name" value="NAD(P)-binding Rossmann-fold domains"/>
    <property type="match status" value="1"/>
</dbReference>
<dbReference type="EMBL" id="QGTJ01000002">
    <property type="protein sequence ID" value="PWV64398.1"/>
    <property type="molecule type" value="Genomic_DNA"/>
</dbReference>
<sequence>MNLLFYSAAGDAPAVWRSALATVLPQAQLHAWAADAELPACDYALVWKPPAAVFARQNQLRAVFNLGAGVDAVLAMDTLPVGVPLIRLEDAGMALQMVEYVLHAVLRRYRRFDDYAAQAARGEWRPLPLGRRPTIGVLGLGALGLTVAAALGDLGFPVRGWSRTRKELEGGEAFAGAAELERFLSACDVLICLLPLTTETRGILNRRTLSALRRGALLINIARGDHLVEDDLLAALAEGQVGHAVLDVCRDEPLPAGHPLWTHPRVTLTPHIAALTLVEDSAAQIAEKIRRLEAGEAVSGLVDLKRGY</sequence>
<dbReference type="InterPro" id="IPR036291">
    <property type="entry name" value="NAD(P)-bd_dom_sf"/>
</dbReference>
<keyword evidence="2" id="KW-0520">NAD</keyword>
<dbReference type="Proteomes" id="UP000246569">
    <property type="component" value="Unassembled WGS sequence"/>
</dbReference>
<dbReference type="CDD" id="cd12164">
    <property type="entry name" value="GDH_like_2"/>
    <property type="match status" value="1"/>
</dbReference>
<keyword evidence="5" id="KW-1185">Reference proteome</keyword>
<dbReference type="GO" id="GO:0051287">
    <property type="term" value="F:NAD binding"/>
    <property type="evidence" value="ECO:0007669"/>
    <property type="project" value="InterPro"/>
</dbReference>
<proteinExistence type="predicted"/>
<dbReference type="Gene3D" id="3.40.50.720">
    <property type="entry name" value="NAD(P)-binding Rossmann-like Domain"/>
    <property type="match status" value="2"/>
</dbReference>
<keyword evidence="4" id="KW-0670">Pyruvate</keyword>
<evidence type="ECO:0000313" key="4">
    <source>
        <dbReference type="EMBL" id="PWV64398.1"/>
    </source>
</evidence>
<dbReference type="PANTHER" id="PTHR43333">
    <property type="entry name" value="2-HACID_DH_C DOMAIN-CONTAINING PROTEIN"/>
    <property type="match status" value="1"/>
</dbReference>
<gene>
    <name evidence="4" type="ORF">C7443_10247</name>
</gene>
<name>A0A317MYI2_9GAMM</name>
<organism evidence="4 5">
    <name type="scientific">Plasticicumulans acidivorans</name>
    <dbReference type="NCBI Taxonomy" id="886464"/>
    <lineage>
        <taxon>Bacteria</taxon>
        <taxon>Pseudomonadati</taxon>
        <taxon>Pseudomonadota</taxon>
        <taxon>Gammaproteobacteria</taxon>
        <taxon>Candidatus Competibacteraceae</taxon>
        <taxon>Plasticicumulans</taxon>
    </lineage>
</organism>
<dbReference type="InterPro" id="IPR029753">
    <property type="entry name" value="D-isomer_DH_CS"/>
</dbReference>
<comment type="caution">
    <text evidence="4">The sequence shown here is derived from an EMBL/GenBank/DDBJ whole genome shotgun (WGS) entry which is preliminary data.</text>
</comment>
<evidence type="ECO:0000313" key="5">
    <source>
        <dbReference type="Proteomes" id="UP000246569"/>
    </source>
</evidence>